<reference evidence="1 2" key="1">
    <citation type="submission" date="2020-08" db="EMBL/GenBank/DDBJ databases">
        <title>Genomic Encyclopedia of Type Strains, Phase IV (KMG-IV): sequencing the most valuable type-strain genomes for metagenomic binning, comparative biology and taxonomic classification.</title>
        <authorList>
            <person name="Goeker M."/>
        </authorList>
    </citation>
    <scope>NUCLEOTIDE SEQUENCE [LARGE SCALE GENOMIC DNA]</scope>
    <source>
        <strain evidence="1 2">DSM 15581</strain>
    </source>
</reference>
<name>A0AAW3TUY3_9SPHN</name>
<sequence>MRDIQATLKEATRKIIVLDIETGNDPAALAMLGEPRGRGERPAIQRIRSACVLIASSTHHRPIELRSYHEDGEDLILERLADDLDRGAEEGALLVTFEGRRHDLPTIRRRAGRHMLFQRAGLTHWCGGGGTHLDLARDVYPPNNAGSLREACAGFDIPLPEIGRQGDPPLHVRKGQLDCIATYLLLLHEQALSRGDGSYLLTGWRMVGSLLDSRSDLVNLRSMDRPASLPRRL</sequence>
<accession>A0AAW3TUY3</accession>
<keyword evidence="2" id="KW-1185">Reference proteome</keyword>
<dbReference type="Proteomes" id="UP000528945">
    <property type="component" value="Unassembled WGS sequence"/>
</dbReference>
<dbReference type="RefSeq" id="WP_147036669.1">
    <property type="nucleotide sequence ID" value="NZ_JACIDB010000010.1"/>
</dbReference>
<evidence type="ECO:0008006" key="3">
    <source>
        <dbReference type="Google" id="ProtNLM"/>
    </source>
</evidence>
<dbReference type="AlphaFoldDB" id="A0AAW3TUY3"/>
<evidence type="ECO:0000313" key="1">
    <source>
        <dbReference type="EMBL" id="MBB3876998.1"/>
    </source>
</evidence>
<protein>
    <recommendedName>
        <fullName evidence="3">3'-5' exonuclease</fullName>
    </recommendedName>
</protein>
<proteinExistence type="predicted"/>
<organism evidence="1 2">
    <name type="scientific">Sphingomonas aquatilis</name>
    <dbReference type="NCBI Taxonomy" id="93063"/>
    <lineage>
        <taxon>Bacteria</taxon>
        <taxon>Pseudomonadati</taxon>
        <taxon>Pseudomonadota</taxon>
        <taxon>Alphaproteobacteria</taxon>
        <taxon>Sphingomonadales</taxon>
        <taxon>Sphingomonadaceae</taxon>
        <taxon>Sphingomonas</taxon>
    </lineage>
</organism>
<gene>
    <name evidence="1" type="ORF">GGR47_003266</name>
</gene>
<evidence type="ECO:0000313" key="2">
    <source>
        <dbReference type="Proteomes" id="UP000528945"/>
    </source>
</evidence>
<dbReference type="EMBL" id="JACIDB010000010">
    <property type="protein sequence ID" value="MBB3876998.1"/>
    <property type="molecule type" value="Genomic_DNA"/>
</dbReference>
<comment type="caution">
    <text evidence="1">The sequence shown here is derived from an EMBL/GenBank/DDBJ whole genome shotgun (WGS) entry which is preliminary data.</text>
</comment>